<proteinExistence type="predicted"/>
<organism evidence="1">
    <name type="scientific">Rhizophora mucronata</name>
    <name type="common">Asiatic mangrove</name>
    <dbReference type="NCBI Taxonomy" id="61149"/>
    <lineage>
        <taxon>Eukaryota</taxon>
        <taxon>Viridiplantae</taxon>
        <taxon>Streptophyta</taxon>
        <taxon>Embryophyta</taxon>
        <taxon>Tracheophyta</taxon>
        <taxon>Spermatophyta</taxon>
        <taxon>Magnoliopsida</taxon>
        <taxon>eudicotyledons</taxon>
        <taxon>Gunneridae</taxon>
        <taxon>Pentapetalae</taxon>
        <taxon>rosids</taxon>
        <taxon>fabids</taxon>
        <taxon>Malpighiales</taxon>
        <taxon>Rhizophoraceae</taxon>
        <taxon>Rhizophora</taxon>
    </lineage>
</organism>
<dbReference type="EMBL" id="GGEC01058721">
    <property type="protein sequence ID" value="MBX39205.1"/>
    <property type="molecule type" value="Transcribed_RNA"/>
</dbReference>
<reference evidence="1" key="1">
    <citation type="submission" date="2018-02" db="EMBL/GenBank/DDBJ databases">
        <title>Rhizophora mucronata_Transcriptome.</title>
        <authorList>
            <person name="Meera S.P."/>
            <person name="Sreeshan A."/>
            <person name="Augustine A."/>
        </authorList>
    </citation>
    <scope>NUCLEOTIDE SEQUENCE</scope>
    <source>
        <tissue evidence="1">Leaf</tissue>
    </source>
</reference>
<accession>A0A2P2N9P2</accession>
<sequence>MPFLSSACTKVTPPNY</sequence>
<name>A0A2P2N9P2_RHIMU</name>
<dbReference type="AlphaFoldDB" id="A0A2P2N9P2"/>
<protein>
    <submittedName>
        <fullName evidence="1">Uncharacterized protein</fullName>
    </submittedName>
</protein>
<evidence type="ECO:0000313" key="1">
    <source>
        <dbReference type="EMBL" id="MBX39205.1"/>
    </source>
</evidence>